<sequence>MKSTKRTQHTIKARMNKLALTIGIASGSLLLISPTAQAAETSFKYGGYIKLDAMFSQSSDAQRAGNVGDDFLVPSTIEVGDGSNEGDVVFDTNSKFSRLWFKTATMTEVGEVNTHIEMDFNESNDERLTNQSSTGLRHAYFSWKNSADSSLLVGQTWSTFFNVGALPESVDFIGPTSGTVFIRQSQVRYTQALANGSLMIAAENPSVSLYDAGSGFSDNQVDDSSLPDLIARYDGSAAGLNYSTAAMIRQINYNDGTNDDSQVGYGITASGKYALSNGDDFKFMISQGQLGRYIALNAFRDGAVEANGDVELISSIGGFVAYRHMWSDKLRSTLSYAFSEADNPNNVAPTVTKKVSNSNVNLMYSPTKNLTFGGEYLMAQREVENGDDGDLNRLQFTSKWVF</sequence>
<dbReference type="HOGENOM" id="CLU_038666_0_0_6"/>
<feature type="signal peptide" evidence="1">
    <location>
        <begin position="1"/>
        <end position="38"/>
    </location>
</feature>
<reference evidence="2 3" key="1">
    <citation type="journal article" date="2013" name="Nat. Commun.">
        <title>Genome sequence and functional genomic analysis of the oil-degrading bacterium Oleispira antarctica.</title>
        <authorList>
            <person name="Kube M."/>
            <person name="Chernikova T.N."/>
            <person name="Al-Ramahi Y."/>
            <person name="Beloqui A."/>
            <person name="Lopez-Cortez N."/>
            <person name="Guazzaroni M.E."/>
            <person name="Heipieper H.J."/>
            <person name="Klages S."/>
            <person name="Kotsyurbenko O.R."/>
            <person name="Langer I."/>
            <person name="Nechitaylo T.Y."/>
            <person name="Lunsdorf H."/>
            <person name="Fernandez M."/>
            <person name="Juarez S."/>
            <person name="Ciordia S."/>
            <person name="Singer A."/>
            <person name="Kagan O."/>
            <person name="Egorova O."/>
            <person name="Petit P.A."/>
            <person name="Stogios P."/>
            <person name="Kim Y."/>
            <person name="Tchigvintsev A."/>
            <person name="Flick R."/>
            <person name="Denaro R."/>
            <person name="Genovese M."/>
            <person name="Albar J.P."/>
            <person name="Reva O.N."/>
            <person name="Martinez-Gomariz M."/>
            <person name="Tran H."/>
            <person name="Ferrer M."/>
            <person name="Savchenko A."/>
            <person name="Yakunin A.F."/>
            <person name="Yakimov M.M."/>
            <person name="Golyshina O.V."/>
            <person name="Reinhardt R."/>
            <person name="Golyshin P.N."/>
        </authorList>
    </citation>
    <scope>NUCLEOTIDE SEQUENCE [LARGE SCALE GENOMIC DNA]</scope>
</reference>
<dbReference type="AlphaFoldDB" id="R4YSR2"/>
<dbReference type="PATRIC" id="fig|698738.3.peg.3965"/>
<feature type="chain" id="PRO_5004374406" description="Porin" evidence="1">
    <location>
        <begin position="39"/>
        <end position="402"/>
    </location>
</feature>
<evidence type="ECO:0000256" key="1">
    <source>
        <dbReference type="SAM" id="SignalP"/>
    </source>
</evidence>
<dbReference type="InterPro" id="IPR045748">
    <property type="entry name" value="DcaP"/>
</dbReference>
<evidence type="ECO:0000313" key="3">
    <source>
        <dbReference type="Proteomes" id="UP000032749"/>
    </source>
</evidence>
<keyword evidence="3" id="KW-1185">Reference proteome</keyword>
<dbReference type="OrthoDB" id="190887at2"/>
<dbReference type="SUPFAM" id="SSF56935">
    <property type="entry name" value="Porins"/>
    <property type="match status" value="1"/>
</dbReference>
<evidence type="ECO:0008006" key="4">
    <source>
        <dbReference type="Google" id="ProtNLM"/>
    </source>
</evidence>
<accession>R4YSR2</accession>
<keyword evidence="1" id="KW-0732">Signal</keyword>
<dbReference type="Proteomes" id="UP000032749">
    <property type="component" value="Chromosome"/>
</dbReference>
<dbReference type="KEGG" id="oai:OLEAN_C38090"/>
<evidence type="ECO:0000313" key="2">
    <source>
        <dbReference type="EMBL" id="CCK77985.1"/>
    </source>
</evidence>
<gene>
    <name evidence="2" type="ORF">OLEAN_C38090</name>
</gene>
<name>R4YSR2_OLEAN</name>
<dbReference type="EMBL" id="FO203512">
    <property type="protein sequence ID" value="CCK77985.1"/>
    <property type="molecule type" value="Genomic_DNA"/>
</dbReference>
<organism evidence="2 3">
    <name type="scientific">Oleispira antarctica RB-8</name>
    <dbReference type="NCBI Taxonomy" id="698738"/>
    <lineage>
        <taxon>Bacteria</taxon>
        <taxon>Pseudomonadati</taxon>
        <taxon>Pseudomonadota</taxon>
        <taxon>Gammaproteobacteria</taxon>
        <taxon>Oceanospirillales</taxon>
        <taxon>Oceanospirillaceae</taxon>
        <taxon>Oleispira</taxon>
    </lineage>
</organism>
<proteinExistence type="predicted"/>
<dbReference type="STRING" id="698738.OLEAN_C38090"/>
<dbReference type="Pfam" id="PF19577">
    <property type="entry name" value="DcaP"/>
    <property type="match status" value="1"/>
</dbReference>
<protein>
    <recommendedName>
        <fullName evidence="4">Porin</fullName>
    </recommendedName>
</protein>